<sequence>MEYLGPNRRGRPGKSFGGRPRRVAQASNRSARKESALWDNSERFIEDASAENEEFFSLDLESSSSSKLAHTTVSQEYLADEQDFSFIEKCEYSLGALSCEEIFREALNPTTSDSSNFRRRVHLLDIEFDKETFSVPVRKDGKVEEASEQKLSDVTLLSSASNEAFDDWFDKLKLN</sequence>
<dbReference type="OrthoDB" id="10440695at2759"/>
<reference evidence="2" key="2">
    <citation type="submission" date="2022-01" db="EMBL/GenBank/DDBJ databases">
        <authorList>
            <person name="Hirooka S."/>
            <person name="Miyagishima S.Y."/>
        </authorList>
    </citation>
    <scope>NUCLEOTIDE SEQUENCE</scope>
    <source>
        <strain evidence="2">NBRC 102759</strain>
    </source>
</reference>
<name>A0A9C7Q767_9RHOD</name>
<dbReference type="AlphaFoldDB" id="A0A9C7Q767"/>
<organism evidence="2 3">
    <name type="scientific">Galdieria partita</name>
    <dbReference type="NCBI Taxonomy" id="83374"/>
    <lineage>
        <taxon>Eukaryota</taxon>
        <taxon>Rhodophyta</taxon>
        <taxon>Bangiophyceae</taxon>
        <taxon>Galdieriales</taxon>
        <taxon>Galdieriaceae</taxon>
        <taxon>Galdieria</taxon>
    </lineage>
</organism>
<keyword evidence="3" id="KW-1185">Reference proteome</keyword>
<evidence type="ECO:0000313" key="2">
    <source>
        <dbReference type="EMBL" id="GJQ15961.1"/>
    </source>
</evidence>
<feature type="region of interest" description="Disordered" evidence="1">
    <location>
        <begin position="1"/>
        <end position="36"/>
    </location>
</feature>
<proteinExistence type="predicted"/>
<evidence type="ECO:0000313" key="3">
    <source>
        <dbReference type="Proteomes" id="UP001061958"/>
    </source>
</evidence>
<gene>
    <name evidence="2" type="ORF">GpartN1_g7752.t1</name>
</gene>
<accession>A0A9C7Q767</accession>
<comment type="caution">
    <text evidence="2">The sequence shown here is derived from an EMBL/GenBank/DDBJ whole genome shotgun (WGS) entry which is preliminary data.</text>
</comment>
<protein>
    <submittedName>
        <fullName evidence="2">Uncharacterized protein</fullName>
    </submittedName>
</protein>
<evidence type="ECO:0000256" key="1">
    <source>
        <dbReference type="SAM" id="MobiDB-lite"/>
    </source>
</evidence>
<reference evidence="2" key="1">
    <citation type="journal article" date="2022" name="Proc. Natl. Acad. Sci. U.S.A.">
        <title>Life cycle and functional genomics of the unicellular red alga Galdieria for elucidating algal and plant evolution and industrial use.</title>
        <authorList>
            <person name="Hirooka S."/>
            <person name="Itabashi T."/>
            <person name="Ichinose T.M."/>
            <person name="Onuma R."/>
            <person name="Fujiwara T."/>
            <person name="Yamashita S."/>
            <person name="Jong L.W."/>
            <person name="Tomita R."/>
            <person name="Iwane A.H."/>
            <person name="Miyagishima S.Y."/>
        </authorList>
    </citation>
    <scope>NUCLEOTIDE SEQUENCE</scope>
    <source>
        <strain evidence="2">NBRC 102759</strain>
    </source>
</reference>
<dbReference type="Proteomes" id="UP001061958">
    <property type="component" value="Unassembled WGS sequence"/>
</dbReference>
<dbReference type="EMBL" id="BQMJ01000078">
    <property type="protein sequence ID" value="GJQ15961.1"/>
    <property type="molecule type" value="Genomic_DNA"/>
</dbReference>